<dbReference type="InterPro" id="IPR014710">
    <property type="entry name" value="RmlC-like_jellyroll"/>
</dbReference>
<comment type="caution">
    <text evidence="1">The sequence shown here is derived from an EMBL/GenBank/DDBJ whole genome shotgun (WGS) entry which is preliminary data.</text>
</comment>
<organism evidence="1 2">
    <name type="scientific">Novosphingobium mangrovi</name>
    <name type="common">ex Hu et al. 2023</name>
    <dbReference type="NCBI Taxonomy" id="2930094"/>
    <lineage>
        <taxon>Bacteria</taxon>
        <taxon>Pseudomonadati</taxon>
        <taxon>Pseudomonadota</taxon>
        <taxon>Alphaproteobacteria</taxon>
        <taxon>Sphingomonadales</taxon>
        <taxon>Sphingomonadaceae</taxon>
        <taxon>Novosphingobium</taxon>
    </lineage>
</organism>
<evidence type="ECO:0000313" key="1">
    <source>
        <dbReference type="EMBL" id="MCJ1962953.1"/>
    </source>
</evidence>
<gene>
    <name evidence="1" type="ORF">MTR65_19900</name>
</gene>
<reference evidence="1" key="1">
    <citation type="submission" date="2022-03" db="EMBL/GenBank/DDBJ databases">
        <title>Identification of a novel bacterium isolated from mangrove sediments.</title>
        <authorList>
            <person name="Pan X."/>
        </authorList>
    </citation>
    <scope>NUCLEOTIDE SEQUENCE</scope>
    <source>
        <strain evidence="1">B2637</strain>
    </source>
</reference>
<keyword evidence="1" id="KW-0223">Dioxygenase</keyword>
<name>A0ABT0AIC6_9SPHN</name>
<dbReference type="Proteomes" id="UP001162802">
    <property type="component" value="Unassembled WGS sequence"/>
</dbReference>
<protein>
    <submittedName>
        <fullName evidence="1">2,4'-dihydroxyacetophenone dioxygenase family protein</fullName>
    </submittedName>
</protein>
<accession>A0ABT0AIC6</accession>
<proteinExistence type="predicted"/>
<dbReference type="EMBL" id="JALHAT010000077">
    <property type="protein sequence ID" value="MCJ1962953.1"/>
    <property type="molecule type" value="Genomic_DNA"/>
</dbReference>
<dbReference type="CDD" id="cd20302">
    <property type="entry name" value="cupin_DAD"/>
    <property type="match status" value="1"/>
</dbReference>
<dbReference type="InterPro" id="IPR011051">
    <property type="entry name" value="RmlC_Cupin_sf"/>
</dbReference>
<dbReference type="RefSeq" id="WP_243803322.1">
    <property type="nucleotide sequence ID" value="NZ_JALHAT010000077.1"/>
</dbReference>
<dbReference type="Gene3D" id="2.60.120.10">
    <property type="entry name" value="Jelly Rolls"/>
    <property type="match status" value="1"/>
</dbReference>
<keyword evidence="2" id="KW-1185">Reference proteome</keyword>
<evidence type="ECO:0000313" key="2">
    <source>
        <dbReference type="Proteomes" id="UP001162802"/>
    </source>
</evidence>
<dbReference type="GO" id="GO:0051213">
    <property type="term" value="F:dioxygenase activity"/>
    <property type="evidence" value="ECO:0007669"/>
    <property type="project" value="UniProtKB-KW"/>
</dbReference>
<keyword evidence="1" id="KW-0560">Oxidoreductase</keyword>
<sequence length="185" mass="20924">MERTTTMTNVMTAPPSTKAEIVDVPFAHRELVERLSPGGRYIDAQTDVDSPWVPFGDNAAIKHLAFDVRQGIFSNILWIKEPGVVGTHLHRGTIMMVCLEGSVKYLEYDWVASPGGLILEVPGESHTLVTDHPQGVKLFGWMQGPIEFYDENANYVDTADVWWFINHYETYCREKGIPLNPKLYV</sequence>
<dbReference type="SUPFAM" id="SSF51182">
    <property type="entry name" value="RmlC-like cupins"/>
    <property type="match status" value="1"/>
</dbReference>